<feature type="transmembrane region" description="Helical" evidence="1">
    <location>
        <begin position="28"/>
        <end position="47"/>
    </location>
</feature>
<reference evidence="2" key="2">
    <citation type="journal article" date="2015" name="Fish Shellfish Immunol.">
        <title>Early steps in the European eel (Anguilla anguilla)-Vibrio vulnificus interaction in the gills: Role of the RtxA13 toxin.</title>
        <authorList>
            <person name="Callol A."/>
            <person name="Pajuelo D."/>
            <person name="Ebbesson L."/>
            <person name="Teles M."/>
            <person name="MacKenzie S."/>
            <person name="Amaro C."/>
        </authorList>
    </citation>
    <scope>NUCLEOTIDE SEQUENCE</scope>
</reference>
<keyword evidence="1" id="KW-0812">Transmembrane</keyword>
<proteinExistence type="predicted"/>
<keyword evidence="1" id="KW-0472">Membrane</keyword>
<keyword evidence="1" id="KW-1133">Transmembrane helix</keyword>
<dbReference type="AlphaFoldDB" id="A0A0E9UNN7"/>
<protein>
    <submittedName>
        <fullName evidence="2">Uncharacterized protein</fullName>
    </submittedName>
</protein>
<organism evidence="2">
    <name type="scientific">Anguilla anguilla</name>
    <name type="common">European freshwater eel</name>
    <name type="synonym">Muraena anguilla</name>
    <dbReference type="NCBI Taxonomy" id="7936"/>
    <lineage>
        <taxon>Eukaryota</taxon>
        <taxon>Metazoa</taxon>
        <taxon>Chordata</taxon>
        <taxon>Craniata</taxon>
        <taxon>Vertebrata</taxon>
        <taxon>Euteleostomi</taxon>
        <taxon>Actinopterygii</taxon>
        <taxon>Neopterygii</taxon>
        <taxon>Teleostei</taxon>
        <taxon>Anguilliformes</taxon>
        <taxon>Anguillidae</taxon>
        <taxon>Anguilla</taxon>
    </lineage>
</organism>
<evidence type="ECO:0000256" key="1">
    <source>
        <dbReference type="SAM" id="Phobius"/>
    </source>
</evidence>
<accession>A0A0E9UNN7</accession>
<dbReference type="EMBL" id="GBXM01041175">
    <property type="protein sequence ID" value="JAH67402.1"/>
    <property type="molecule type" value="Transcribed_RNA"/>
</dbReference>
<sequence length="60" mass="7298">MLFFLILITDVFLNSNHSFFIYTYMYGFNFWSLCSLNQISTFPLFCIRTRYVKQYADDDL</sequence>
<evidence type="ECO:0000313" key="2">
    <source>
        <dbReference type="EMBL" id="JAH67402.1"/>
    </source>
</evidence>
<reference evidence="2" key="1">
    <citation type="submission" date="2014-11" db="EMBL/GenBank/DDBJ databases">
        <authorList>
            <person name="Amaro Gonzalez C."/>
        </authorList>
    </citation>
    <scope>NUCLEOTIDE SEQUENCE</scope>
</reference>
<name>A0A0E9UNN7_ANGAN</name>